<dbReference type="PROSITE" id="PS51450">
    <property type="entry name" value="LRR"/>
    <property type="match status" value="1"/>
</dbReference>
<keyword evidence="3" id="KW-0812">Transmembrane</keyword>
<dbReference type="InterPro" id="IPR003591">
    <property type="entry name" value="Leu-rich_rpt_typical-subtyp"/>
</dbReference>
<evidence type="ECO:0000256" key="6">
    <source>
        <dbReference type="ARBA" id="ARBA00022989"/>
    </source>
</evidence>
<dbReference type="SMART" id="SM00365">
    <property type="entry name" value="LRR_SD22"/>
    <property type="match status" value="3"/>
</dbReference>
<dbReference type="SMART" id="SM00369">
    <property type="entry name" value="LRR_TYP"/>
    <property type="match status" value="4"/>
</dbReference>
<evidence type="ECO:0000256" key="4">
    <source>
        <dbReference type="ARBA" id="ARBA00022729"/>
    </source>
</evidence>
<keyword evidence="8" id="KW-0325">Glycoprotein</keyword>
<dbReference type="InterPro" id="IPR001611">
    <property type="entry name" value="Leu-rich_rpt"/>
</dbReference>
<dbReference type="Pfam" id="PF13855">
    <property type="entry name" value="LRR_8"/>
    <property type="match status" value="1"/>
</dbReference>
<keyword evidence="5" id="KW-0677">Repeat</keyword>
<keyword evidence="2" id="KW-0433">Leucine-rich repeat</keyword>
<accession>A0A1Q3FR76</accession>
<dbReference type="EMBL" id="GFDL01004956">
    <property type="protein sequence ID" value="JAV30089.1"/>
    <property type="molecule type" value="Transcribed_RNA"/>
</dbReference>
<keyword evidence="6" id="KW-1133">Transmembrane helix</keyword>
<name>A0A1Q3FR76_CULTA</name>
<comment type="subcellular location">
    <subcellularLocation>
        <location evidence="1">Membrane</location>
        <topology evidence="1">Single-pass membrane protein</topology>
    </subcellularLocation>
</comment>
<dbReference type="SUPFAM" id="SSF52058">
    <property type="entry name" value="L domain-like"/>
    <property type="match status" value="1"/>
</dbReference>
<keyword evidence="4 9" id="KW-0732">Signal</keyword>
<evidence type="ECO:0000256" key="1">
    <source>
        <dbReference type="ARBA" id="ARBA00004167"/>
    </source>
</evidence>
<dbReference type="PANTHER" id="PTHR24365">
    <property type="entry name" value="TOLL-LIKE RECEPTOR"/>
    <property type="match status" value="1"/>
</dbReference>
<dbReference type="GO" id="GO:0007165">
    <property type="term" value="P:signal transduction"/>
    <property type="evidence" value="ECO:0007669"/>
    <property type="project" value="TreeGrafter"/>
</dbReference>
<dbReference type="Gene3D" id="3.80.10.10">
    <property type="entry name" value="Ribonuclease Inhibitor"/>
    <property type="match status" value="1"/>
</dbReference>
<dbReference type="GO" id="GO:0005886">
    <property type="term" value="C:plasma membrane"/>
    <property type="evidence" value="ECO:0007669"/>
    <property type="project" value="TreeGrafter"/>
</dbReference>
<protein>
    <submittedName>
        <fullName evidence="10">Putative leucine-rich repeat protein</fullName>
    </submittedName>
</protein>
<proteinExistence type="predicted"/>
<reference evidence="10" key="1">
    <citation type="submission" date="2017-01" db="EMBL/GenBank/DDBJ databases">
        <title>A deep insight into the sialotranscriptome of adult male and female Cluex tarsalis mosquitoes.</title>
        <authorList>
            <person name="Ribeiro J.M."/>
            <person name="Moreira F."/>
            <person name="Bernard K.A."/>
            <person name="Calvo E."/>
        </authorList>
    </citation>
    <scope>NUCLEOTIDE SEQUENCE</scope>
    <source>
        <strain evidence="10">Kern County</strain>
        <tissue evidence="10">Salivary glands</tissue>
    </source>
</reference>
<evidence type="ECO:0000256" key="8">
    <source>
        <dbReference type="ARBA" id="ARBA00023180"/>
    </source>
</evidence>
<evidence type="ECO:0000256" key="2">
    <source>
        <dbReference type="ARBA" id="ARBA00022614"/>
    </source>
</evidence>
<dbReference type="InterPro" id="IPR032675">
    <property type="entry name" value="LRR_dom_sf"/>
</dbReference>
<keyword evidence="7" id="KW-0472">Membrane</keyword>
<evidence type="ECO:0000256" key="9">
    <source>
        <dbReference type="SAM" id="SignalP"/>
    </source>
</evidence>
<sequence>MKIAFFLLCWIALAKAFKWNCLSGPNYSLDQWNDDNGGPICVVEKVTADNLQASMDSEGSPASSVLLDNILASPEELWKMEYFNAVNHLFITNTNISQILVPPMLKKLTLFSTNYDQFVLEPSVEYQLEKVSLYDMQLEEFPKDMHLLRKLNLITGHRVALKTLDMSSLSGITNLKIIKVPEGNISSMRMPGSVNLPSLTNLELPNNKLGEVPDGMQKLSALEVIDLSQNRISFLEMSCFNGLDHLKKLDLSYNPLMRISSLATVKLPNLETLSFMACHLDQLDVLHWEMSALKVLKVGGNNLHQIENLQGRFREGLELHVGINNWDCQWLEGNKPGLVYKGGEQQDRFGRCDSRIAGICCRESEMKVELGELLETEVRQLKNENFALNSNLLKLQKQVDEVGETMKKVLTVIEDLKRS</sequence>
<evidence type="ECO:0000256" key="7">
    <source>
        <dbReference type="ARBA" id="ARBA00023136"/>
    </source>
</evidence>
<organism evidence="10">
    <name type="scientific">Culex tarsalis</name>
    <name type="common">Encephalitis mosquito</name>
    <dbReference type="NCBI Taxonomy" id="7177"/>
    <lineage>
        <taxon>Eukaryota</taxon>
        <taxon>Metazoa</taxon>
        <taxon>Ecdysozoa</taxon>
        <taxon>Arthropoda</taxon>
        <taxon>Hexapoda</taxon>
        <taxon>Insecta</taxon>
        <taxon>Pterygota</taxon>
        <taxon>Neoptera</taxon>
        <taxon>Endopterygota</taxon>
        <taxon>Diptera</taxon>
        <taxon>Nematocera</taxon>
        <taxon>Culicoidea</taxon>
        <taxon>Culicidae</taxon>
        <taxon>Culicinae</taxon>
        <taxon>Culicini</taxon>
        <taxon>Culex</taxon>
        <taxon>Culex</taxon>
    </lineage>
</organism>
<feature type="signal peptide" evidence="9">
    <location>
        <begin position="1"/>
        <end position="16"/>
    </location>
</feature>
<feature type="chain" id="PRO_5012094692" evidence="9">
    <location>
        <begin position="17"/>
        <end position="419"/>
    </location>
</feature>
<dbReference type="GO" id="GO:0038023">
    <property type="term" value="F:signaling receptor activity"/>
    <property type="evidence" value="ECO:0007669"/>
    <property type="project" value="TreeGrafter"/>
</dbReference>
<evidence type="ECO:0000313" key="10">
    <source>
        <dbReference type="EMBL" id="JAV30089.1"/>
    </source>
</evidence>
<dbReference type="AlphaFoldDB" id="A0A1Q3FR76"/>
<dbReference type="PANTHER" id="PTHR24365:SF541">
    <property type="entry name" value="PROTEIN TOLL-RELATED"/>
    <property type="match status" value="1"/>
</dbReference>
<evidence type="ECO:0000256" key="5">
    <source>
        <dbReference type="ARBA" id="ARBA00022737"/>
    </source>
</evidence>
<evidence type="ECO:0000256" key="3">
    <source>
        <dbReference type="ARBA" id="ARBA00022692"/>
    </source>
</evidence>